<feature type="active site" evidence="3">
    <location>
        <position position="91"/>
    </location>
</feature>
<dbReference type="InterPro" id="IPR016160">
    <property type="entry name" value="Ald_DH_CS_CYS"/>
</dbReference>
<accession>A0AAD5X0J9</accession>
<dbReference type="Proteomes" id="UP001212841">
    <property type="component" value="Unassembled WGS sequence"/>
</dbReference>
<keyword evidence="2 4" id="KW-0560">Oxidoreductase</keyword>
<dbReference type="InterPro" id="IPR029510">
    <property type="entry name" value="Ald_DH_CS_GLU"/>
</dbReference>
<dbReference type="InterPro" id="IPR016162">
    <property type="entry name" value="Ald_DH_N"/>
</dbReference>
<evidence type="ECO:0000313" key="6">
    <source>
        <dbReference type="EMBL" id="KAJ3048702.1"/>
    </source>
</evidence>
<dbReference type="InterPro" id="IPR016161">
    <property type="entry name" value="Ald_DH/histidinol_DH"/>
</dbReference>
<evidence type="ECO:0000256" key="3">
    <source>
        <dbReference type="PROSITE-ProRule" id="PRU10007"/>
    </source>
</evidence>
<gene>
    <name evidence="6" type="primary">ALDH2C4</name>
    <name evidence="6" type="ORF">HK097_010295</name>
</gene>
<name>A0AAD5X0J9_9FUNG</name>
<evidence type="ECO:0000259" key="5">
    <source>
        <dbReference type="Pfam" id="PF00171"/>
    </source>
</evidence>
<sequence length="342" mass="36500">MAPALACGNTIVLKPPHQTPHSTLHLTHLLSTTSIPQGVINVLPGDAQTGAALVTNPLIDKISFTGSTAVGSVIARQAASSPTGPKPCTMELGGKAPMIVCDDADLERAVDDVVGAAFSNAGQNCCAGTRLYLQEGVHDEFLRLLKGKVEALVVGDHLEEETDMGPLVNENQMDKILHHIETAKKQNVGNLLTGGHRLGESGYFVAPTGKIHIAEEGLPAKTIYFSAFHTVFYDVSDTAQIAQEEIFGPVLTVLKPFKTIEEAIERANASQYGLAAGIWSENRRTLDMASKGIRAGIVWMNCYNMTPPSIPVGGRKGSGYGKDQGFEAVDQYTFVKAVMSRT</sequence>
<comment type="similarity">
    <text evidence="1 4">Belongs to the aldehyde dehydrogenase family.</text>
</comment>
<dbReference type="AlphaFoldDB" id="A0AAD5X0J9"/>
<keyword evidence="7" id="KW-1185">Reference proteome</keyword>
<dbReference type="InterPro" id="IPR015590">
    <property type="entry name" value="Aldehyde_DH_dom"/>
</dbReference>
<dbReference type="PANTHER" id="PTHR11699">
    <property type="entry name" value="ALDEHYDE DEHYDROGENASE-RELATED"/>
    <property type="match status" value="1"/>
</dbReference>
<dbReference type="PROSITE" id="PS00070">
    <property type="entry name" value="ALDEHYDE_DEHYDR_CYS"/>
    <property type="match status" value="1"/>
</dbReference>
<dbReference type="GO" id="GO:0016620">
    <property type="term" value="F:oxidoreductase activity, acting on the aldehyde or oxo group of donors, NAD or NADP as acceptor"/>
    <property type="evidence" value="ECO:0007669"/>
    <property type="project" value="InterPro"/>
</dbReference>
<reference evidence="6" key="1">
    <citation type="submission" date="2020-05" db="EMBL/GenBank/DDBJ databases">
        <title>Phylogenomic resolution of chytrid fungi.</title>
        <authorList>
            <person name="Stajich J.E."/>
            <person name="Amses K."/>
            <person name="Simmons R."/>
            <person name="Seto K."/>
            <person name="Myers J."/>
            <person name="Bonds A."/>
            <person name="Quandt C.A."/>
            <person name="Barry K."/>
            <person name="Liu P."/>
            <person name="Grigoriev I."/>
            <person name="Longcore J.E."/>
            <person name="James T.Y."/>
        </authorList>
    </citation>
    <scope>NUCLEOTIDE SEQUENCE</scope>
    <source>
        <strain evidence="6">JEL0318</strain>
    </source>
</reference>
<organism evidence="6 7">
    <name type="scientific">Rhizophlyctis rosea</name>
    <dbReference type="NCBI Taxonomy" id="64517"/>
    <lineage>
        <taxon>Eukaryota</taxon>
        <taxon>Fungi</taxon>
        <taxon>Fungi incertae sedis</taxon>
        <taxon>Chytridiomycota</taxon>
        <taxon>Chytridiomycota incertae sedis</taxon>
        <taxon>Chytridiomycetes</taxon>
        <taxon>Rhizophlyctidales</taxon>
        <taxon>Rhizophlyctidaceae</taxon>
        <taxon>Rhizophlyctis</taxon>
    </lineage>
</organism>
<dbReference type="PROSITE" id="PS00687">
    <property type="entry name" value="ALDEHYDE_DEHYDR_GLU"/>
    <property type="match status" value="1"/>
</dbReference>
<dbReference type="EMBL" id="JADGJD010000750">
    <property type="protein sequence ID" value="KAJ3048702.1"/>
    <property type="molecule type" value="Genomic_DNA"/>
</dbReference>
<protein>
    <submittedName>
        <fullName evidence="6">Aldehyde dehydrogenase 2 member C4</fullName>
    </submittedName>
</protein>
<dbReference type="Pfam" id="PF00171">
    <property type="entry name" value="Aldedh"/>
    <property type="match status" value="1"/>
</dbReference>
<evidence type="ECO:0000256" key="1">
    <source>
        <dbReference type="ARBA" id="ARBA00009986"/>
    </source>
</evidence>
<evidence type="ECO:0000256" key="2">
    <source>
        <dbReference type="ARBA" id="ARBA00023002"/>
    </source>
</evidence>
<evidence type="ECO:0000313" key="7">
    <source>
        <dbReference type="Proteomes" id="UP001212841"/>
    </source>
</evidence>
<dbReference type="Gene3D" id="3.40.605.10">
    <property type="entry name" value="Aldehyde Dehydrogenase, Chain A, domain 1"/>
    <property type="match status" value="2"/>
</dbReference>
<feature type="domain" description="Aldehyde dehydrogenase" evidence="5">
    <location>
        <begin position="1"/>
        <end position="338"/>
    </location>
</feature>
<proteinExistence type="inferred from homology"/>
<dbReference type="Gene3D" id="3.40.309.10">
    <property type="entry name" value="Aldehyde Dehydrogenase, Chain A, domain 2"/>
    <property type="match status" value="2"/>
</dbReference>
<comment type="caution">
    <text evidence="6">The sequence shown here is derived from an EMBL/GenBank/DDBJ whole genome shotgun (WGS) entry which is preliminary data.</text>
</comment>
<dbReference type="SUPFAM" id="SSF53720">
    <property type="entry name" value="ALDH-like"/>
    <property type="match status" value="1"/>
</dbReference>
<dbReference type="InterPro" id="IPR016163">
    <property type="entry name" value="Ald_DH_C"/>
</dbReference>
<evidence type="ECO:0000256" key="4">
    <source>
        <dbReference type="RuleBase" id="RU003345"/>
    </source>
</evidence>